<feature type="domain" description="Peptidase A1" evidence="14">
    <location>
        <begin position="88"/>
        <end position="398"/>
    </location>
</feature>
<evidence type="ECO:0000256" key="7">
    <source>
        <dbReference type="ARBA" id="ARBA00022801"/>
    </source>
</evidence>
<keyword evidence="5 13" id="KW-0732">Signal</keyword>
<keyword evidence="3" id="KW-0926">Vacuole</keyword>
<keyword evidence="9" id="KW-0325">Glycoprotein</keyword>
<keyword evidence="7 12" id="KW-0378">Hydrolase</keyword>
<name>A0A397VXA8_9GLOM</name>
<dbReference type="InterPro" id="IPR033121">
    <property type="entry name" value="PEPTIDASE_A1"/>
</dbReference>
<keyword evidence="6 12" id="KW-0064">Aspartyl protease</keyword>
<evidence type="ECO:0000256" key="2">
    <source>
        <dbReference type="ARBA" id="ARBA00007447"/>
    </source>
</evidence>
<dbReference type="PROSITE" id="PS00141">
    <property type="entry name" value="ASP_PROTEASE"/>
    <property type="match status" value="2"/>
</dbReference>
<evidence type="ECO:0000313" key="15">
    <source>
        <dbReference type="EMBL" id="RIB24613.1"/>
    </source>
</evidence>
<keyword evidence="4 12" id="KW-0645">Protease</keyword>
<dbReference type="Pfam" id="PF00026">
    <property type="entry name" value="Asp"/>
    <property type="match status" value="1"/>
</dbReference>
<gene>
    <name evidence="15" type="ORF">C2G38_2031731</name>
</gene>
<dbReference type="AlphaFoldDB" id="A0A397VXA8"/>
<dbReference type="Proteomes" id="UP000266673">
    <property type="component" value="Unassembled WGS sequence"/>
</dbReference>
<accession>A0A397VXA8</accession>
<evidence type="ECO:0000256" key="13">
    <source>
        <dbReference type="SAM" id="SignalP"/>
    </source>
</evidence>
<proteinExistence type="inferred from homology"/>
<dbReference type="PROSITE" id="PS51767">
    <property type="entry name" value="PEPTIDASE_A1"/>
    <property type="match status" value="1"/>
</dbReference>
<dbReference type="FunFam" id="2.40.70.10:FF:000036">
    <property type="entry name" value="Vacuolar aspartic protease"/>
    <property type="match status" value="1"/>
</dbReference>
<reference evidence="15 16" key="1">
    <citation type="submission" date="2018-06" db="EMBL/GenBank/DDBJ databases">
        <title>Comparative genomics reveals the genomic features of Rhizophagus irregularis, R. cerebriforme, R. diaphanum and Gigaspora rosea, and their symbiotic lifestyle signature.</title>
        <authorList>
            <person name="Morin E."/>
            <person name="San Clemente H."/>
            <person name="Chen E.C.H."/>
            <person name="De La Providencia I."/>
            <person name="Hainaut M."/>
            <person name="Kuo A."/>
            <person name="Kohler A."/>
            <person name="Murat C."/>
            <person name="Tang N."/>
            <person name="Roy S."/>
            <person name="Loubradou J."/>
            <person name="Henrissat B."/>
            <person name="Grigoriev I.V."/>
            <person name="Corradi N."/>
            <person name="Roux C."/>
            <person name="Martin F.M."/>
        </authorList>
    </citation>
    <scope>NUCLEOTIDE SEQUENCE [LARGE SCALE GENOMIC DNA]</scope>
    <source>
        <strain evidence="15 16">DAOM 194757</strain>
    </source>
</reference>
<dbReference type="EMBL" id="QKWP01000209">
    <property type="protein sequence ID" value="RIB24613.1"/>
    <property type="molecule type" value="Genomic_DNA"/>
</dbReference>
<dbReference type="InterPro" id="IPR001461">
    <property type="entry name" value="Aspartic_peptidase_A1"/>
</dbReference>
<dbReference type="GO" id="GO:0004190">
    <property type="term" value="F:aspartic-type endopeptidase activity"/>
    <property type="evidence" value="ECO:0007669"/>
    <property type="project" value="UniProtKB-KW"/>
</dbReference>
<dbReference type="InterPro" id="IPR001969">
    <property type="entry name" value="Aspartic_peptidase_AS"/>
</dbReference>
<dbReference type="GO" id="GO:0005773">
    <property type="term" value="C:vacuole"/>
    <property type="evidence" value="ECO:0007669"/>
    <property type="project" value="UniProtKB-SubCell"/>
</dbReference>
<evidence type="ECO:0000256" key="4">
    <source>
        <dbReference type="ARBA" id="ARBA00022670"/>
    </source>
</evidence>
<evidence type="ECO:0000256" key="10">
    <source>
        <dbReference type="PIRSR" id="PIRSR601461-1"/>
    </source>
</evidence>
<evidence type="ECO:0000256" key="11">
    <source>
        <dbReference type="PIRSR" id="PIRSR601461-2"/>
    </source>
</evidence>
<evidence type="ECO:0000256" key="9">
    <source>
        <dbReference type="ARBA" id="ARBA00023180"/>
    </source>
</evidence>
<feature type="signal peptide" evidence="13">
    <location>
        <begin position="1"/>
        <end position="20"/>
    </location>
</feature>
<evidence type="ECO:0000256" key="6">
    <source>
        <dbReference type="ARBA" id="ARBA00022750"/>
    </source>
</evidence>
<dbReference type="PANTHER" id="PTHR47966:SF51">
    <property type="entry name" value="BETA-SITE APP-CLEAVING ENZYME, ISOFORM A-RELATED"/>
    <property type="match status" value="1"/>
</dbReference>
<dbReference type="Gene3D" id="2.40.70.10">
    <property type="entry name" value="Acid Proteases"/>
    <property type="match status" value="2"/>
</dbReference>
<keyword evidence="16" id="KW-1185">Reference proteome</keyword>
<comment type="subcellular location">
    <subcellularLocation>
        <location evidence="1">Vacuole</location>
    </subcellularLocation>
</comment>
<evidence type="ECO:0000256" key="1">
    <source>
        <dbReference type="ARBA" id="ARBA00004116"/>
    </source>
</evidence>
<dbReference type="InterPro" id="IPR021109">
    <property type="entry name" value="Peptidase_aspartic_dom_sf"/>
</dbReference>
<dbReference type="PRINTS" id="PR00792">
    <property type="entry name" value="PEPSIN"/>
</dbReference>
<dbReference type="FunFam" id="2.40.70.10:FF:000002">
    <property type="entry name" value="Vacuolar aspartic proteinase"/>
    <property type="match status" value="1"/>
</dbReference>
<dbReference type="SUPFAM" id="SSF50630">
    <property type="entry name" value="Acid proteases"/>
    <property type="match status" value="1"/>
</dbReference>
<comment type="similarity">
    <text evidence="2 12">Belongs to the peptidase A1 family.</text>
</comment>
<evidence type="ECO:0000256" key="8">
    <source>
        <dbReference type="ARBA" id="ARBA00023157"/>
    </source>
</evidence>
<comment type="caution">
    <text evidence="15">The sequence shown here is derived from an EMBL/GenBank/DDBJ whole genome shotgun (WGS) entry which is preliminary data.</text>
</comment>
<dbReference type="GO" id="GO:0006508">
    <property type="term" value="P:proteolysis"/>
    <property type="evidence" value="ECO:0007669"/>
    <property type="project" value="UniProtKB-KW"/>
</dbReference>
<evidence type="ECO:0000313" key="16">
    <source>
        <dbReference type="Proteomes" id="UP000266673"/>
    </source>
</evidence>
<feature type="disulfide bond" evidence="11">
    <location>
        <begin position="119"/>
        <end position="124"/>
    </location>
</feature>
<dbReference type="PANTHER" id="PTHR47966">
    <property type="entry name" value="BETA-SITE APP-CLEAVING ENZYME, ISOFORM A-RELATED"/>
    <property type="match status" value="1"/>
</dbReference>
<organism evidence="15 16">
    <name type="scientific">Gigaspora rosea</name>
    <dbReference type="NCBI Taxonomy" id="44941"/>
    <lineage>
        <taxon>Eukaryota</taxon>
        <taxon>Fungi</taxon>
        <taxon>Fungi incertae sedis</taxon>
        <taxon>Mucoromycota</taxon>
        <taxon>Glomeromycotina</taxon>
        <taxon>Glomeromycetes</taxon>
        <taxon>Diversisporales</taxon>
        <taxon>Gigasporaceae</taxon>
        <taxon>Gigaspora</taxon>
    </lineage>
</organism>
<evidence type="ECO:0000256" key="5">
    <source>
        <dbReference type="ARBA" id="ARBA00022729"/>
    </source>
</evidence>
<feature type="active site" evidence="10">
    <location>
        <position position="290"/>
    </location>
</feature>
<protein>
    <submittedName>
        <fullName evidence="15">Endopeptidase</fullName>
    </submittedName>
</protein>
<evidence type="ECO:0000259" key="14">
    <source>
        <dbReference type="PROSITE" id="PS51767"/>
    </source>
</evidence>
<feature type="chain" id="PRO_5017261889" evidence="13">
    <location>
        <begin position="21"/>
        <end position="401"/>
    </location>
</feature>
<feature type="disulfide bond" evidence="11">
    <location>
        <begin position="324"/>
        <end position="357"/>
    </location>
</feature>
<keyword evidence="8 11" id="KW-1015">Disulfide bond</keyword>
<feature type="active site" evidence="10">
    <location>
        <position position="106"/>
    </location>
</feature>
<dbReference type="OrthoDB" id="771136at2759"/>
<sequence>MKFNLIALVLSVLLYVSADAAVHKMILKKVPETPAQKVHRYSLTGPYLTQKYFGVSSYVQEANQIFVPDRFGRVKHGVPLSNFMNAQYFGEISIGTPPQTFSVVFDTGSSNLWVPSTHCTSIACFLHRRYDSGQSNTYKSNGTEFEIHYGTGSLEGIISNDVLNVGDICVEDQDFGESVKEPGFTFAFGRFDGIFGLGYDRISVKGVVPPFYHMVNRNLLDEPIFSFWLSDTESSDDGGELVFGGVDKSHFTGEIHWAPVKRKGYWEVDLEKIVFDGEEVEMEGTGAAIDTGSSLLAVPTTIADLINKQIGAKKNFAGQYVIECERVPSLPDFSLQFGGKLFTLTGSEYILKAQNQCISGFMGLDIPEPLGPIWIIGDVFLRKFYTVYDLGNHRVGFANSQ</sequence>
<evidence type="ECO:0000256" key="12">
    <source>
        <dbReference type="RuleBase" id="RU000454"/>
    </source>
</evidence>
<evidence type="ECO:0000256" key="3">
    <source>
        <dbReference type="ARBA" id="ARBA00022554"/>
    </source>
</evidence>
<dbReference type="STRING" id="44941.A0A397VXA8"/>